<keyword evidence="17" id="KW-1185">Reference proteome</keyword>
<dbReference type="Gene3D" id="1.10.510.10">
    <property type="entry name" value="Transferase(Phosphotransferase) domain 1"/>
    <property type="match status" value="1"/>
</dbReference>
<keyword evidence="11 15" id="KW-0448">Lipopolysaccharide biosynthesis</keyword>
<evidence type="ECO:0000256" key="2">
    <source>
        <dbReference type="ARBA" id="ARBA00004713"/>
    </source>
</evidence>
<feature type="active site" evidence="15">
    <location>
        <position position="168"/>
    </location>
</feature>
<gene>
    <name evidence="15" type="primary">kdkA</name>
    <name evidence="16" type="ORF">QPM17_19505</name>
</gene>
<dbReference type="Pfam" id="PF06293">
    <property type="entry name" value="Kdo"/>
    <property type="match status" value="1"/>
</dbReference>
<evidence type="ECO:0000256" key="11">
    <source>
        <dbReference type="ARBA" id="ARBA00022985"/>
    </source>
</evidence>
<comment type="subcellular location">
    <subcellularLocation>
        <location evidence="1 15">Cell inner membrane</location>
        <topology evidence="1 15">Peripheral membrane protein</topology>
        <orientation evidence="1 15">Cytoplasmic side</orientation>
    </subcellularLocation>
</comment>
<name>A0ABT7IGQ4_9GAMM</name>
<dbReference type="RefSeq" id="WP_285393041.1">
    <property type="nucleotide sequence ID" value="NZ_JASSVS010000013.1"/>
</dbReference>
<evidence type="ECO:0000256" key="4">
    <source>
        <dbReference type="ARBA" id="ARBA00011988"/>
    </source>
</evidence>
<dbReference type="Proteomes" id="UP001227964">
    <property type="component" value="Unassembled WGS sequence"/>
</dbReference>
<evidence type="ECO:0000256" key="1">
    <source>
        <dbReference type="ARBA" id="ARBA00004515"/>
    </source>
</evidence>
<keyword evidence="9 15" id="KW-0418">Kinase</keyword>
<evidence type="ECO:0000256" key="3">
    <source>
        <dbReference type="ARBA" id="ARBA00010327"/>
    </source>
</evidence>
<dbReference type="InterPro" id="IPR011009">
    <property type="entry name" value="Kinase-like_dom_sf"/>
</dbReference>
<reference evidence="16 17" key="1">
    <citation type="submission" date="2023-06" db="EMBL/GenBank/DDBJ databases">
        <title>Marinobacter azerbaijanicus a moderately halophilic, isolated from Urmia Lake in Azerbaijan region of Iran.</title>
        <authorList>
            <person name="Sanchez-Porro C."/>
            <person name="Aghdam E.M."/>
            <person name="Saheb S.M."/>
            <person name="Tarhriz V."/>
            <person name="Kazemi E."/>
            <person name="Ammozegar M.A."/>
            <person name="Ventosa A."/>
            <person name="Hejazi M.S."/>
        </authorList>
    </citation>
    <scope>NUCLEOTIDE SEQUENCE [LARGE SCALE GENOMIC DNA]</scope>
    <source>
        <strain evidence="16 17">TBZ242</strain>
    </source>
</reference>
<accession>A0ABT7IGQ4</accession>
<keyword evidence="6 15" id="KW-0997">Cell inner membrane</keyword>
<comment type="caution">
    <text evidence="16">The sequence shown here is derived from an EMBL/GenBank/DDBJ whole genome shotgun (WGS) entry which is preliminary data.</text>
</comment>
<evidence type="ECO:0000256" key="10">
    <source>
        <dbReference type="ARBA" id="ARBA00022840"/>
    </source>
</evidence>
<evidence type="ECO:0000256" key="8">
    <source>
        <dbReference type="ARBA" id="ARBA00022741"/>
    </source>
</evidence>
<sequence>MVESEICIRERGAAMLVHPRYQGRVTTNWFDPAYWGQNARPVGSGGRGGAWFLQAGEDKLVLRQYRRGGWMAKVSQSSYGYIRESEVRSFAEFRLLSQLIGLGLPVPRPVAAWYRKLSPIQYRAAIIIEELEGTTPLAELLEAMGRQAWASLGSTVRKFHDAGVMHADLNCFNVLVRDDKFFLIDFDKGAIKSANSAAGWKDQNLSRLYRSLVKVSGGESSSLQQGWQSFLDGYGQSS</sequence>
<evidence type="ECO:0000256" key="12">
    <source>
        <dbReference type="ARBA" id="ARBA00023136"/>
    </source>
</evidence>
<evidence type="ECO:0000256" key="14">
    <source>
        <dbReference type="ARBA" id="ARBA00034417"/>
    </source>
</evidence>
<evidence type="ECO:0000313" key="17">
    <source>
        <dbReference type="Proteomes" id="UP001227964"/>
    </source>
</evidence>
<comment type="similarity">
    <text evidence="3 15">Belongs to the protein kinase superfamily. KdkA/RfaP family.</text>
</comment>
<evidence type="ECO:0000313" key="16">
    <source>
        <dbReference type="EMBL" id="MDL0433330.1"/>
    </source>
</evidence>
<dbReference type="GO" id="GO:0016301">
    <property type="term" value="F:kinase activity"/>
    <property type="evidence" value="ECO:0007669"/>
    <property type="project" value="UniProtKB-KW"/>
</dbReference>
<dbReference type="InterPro" id="IPR022826">
    <property type="entry name" value="KDO_kinase"/>
</dbReference>
<evidence type="ECO:0000256" key="9">
    <source>
        <dbReference type="ARBA" id="ARBA00022777"/>
    </source>
</evidence>
<dbReference type="EC" id="2.7.1.166" evidence="4 15"/>
<evidence type="ECO:0000256" key="5">
    <source>
        <dbReference type="ARBA" id="ARBA00022475"/>
    </source>
</evidence>
<dbReference type="EMBL" id="JASSVS010000013">
    <property type="protein sequence ID" value="MDL0433330.1"/>
    <property type="molecule type" value="Genomic_DNA"/>
</dbReference>
<organism evidence="16 17">
    <name type="scientific">Marinobacter azerbaijanicus</name>
    <dbReference type="NCBI Taxonomy" id="3050455"/>
    <lineage>
        <taxon>Bacteria</taxon>
        <taxon>Pseudomonadati</taxon>
        <taxon>Pseudomonadota</taxon>
        <taxon>Gammaproteobacteria</taxon>
        <taxon>Pseudomonadales</taxon>
        <taxon>Marinobacteraceae</taxon>
        <taxon>Marinobacter</taxon>
    </lineage>
</organism>
<keyword evidence="5 15" id="KW-1003">Cell membrane</keyword>
<evidence type="ECO:0000256" key="13">
    <source>
        <dbReference type="ARBA" id="ARBA00029511"/>
    </source>
</evidence>
<protein>
    <recommendedName>
        <fullName evidence="13 15">3-deoxy-D-manno-octulosonic acid kinase</fullName>
        <shortName evidence="15">Kdo kinase</shortName>
        <ecNumber evidence="4 15">2.7.1.166</ecNumber>
    </recommendedName>
</protein>
<keyword evidence="8 15" id="KW-0547">Nucleotide-binding</keyword>
<dbReference type="HAMAP" id="MF_00521">
    <property type="entry name" value="KDO_kinase"/>
    <property type="match status" value="1"/>
</dbReference>
<proteinExistence type="inferred from homology"/>
<comment type="catalytic activity">
    <reaction evidence="14 15">
        <text>an alpha-Kdo-(2-&gt;6)-lipid IVA + ATP = a 4-O-phospho-alpha-Kdo-(2-&gt;6)-lipid IVA + ADP + H(+)</text>
        <dbReference type="Rhea" id="RHEA:74271"/>
        <dbReference type="ChEBI" id="CHEBI:15378"/>
        <dbReference type="ChEBI" id="CHEBI:30616"/>
        <dbReference type="ChEBI" id="CHEBI:176428"/>
        <dbReference type="ChEBI" id="CHEBI:193140"/>
        <dbReference type="ChEBI" id="CHEBI:456216"/>
        <dbReference type="EC" id="2.7.1.166"/>
    </reaction>
</comment>
<dbReference type="NCBIfam" id="NF002475">
    <property type="entry name" value="PRK01723.1"/>
    <property type="match status" value="1"/>
</dbReference>
<keyword evidence="10 15" id="KW-0067">ATP-binding</keyword>
<keyword evidence="12 15" id="KW-0472">Membrane</keyword>
<evidence type="ECO:0000256" key="6">
    <source>
        <dbReference type="ARBA" id="ARBA00022519"/>
    </source>
</evidence>
<comment type="pathway">
    <text evidence="2 15">Bacterial outer membrane biogenesis; LPS core biosynthesis.</text>
</comment>
<dbReference type="SUPFAM" id="SSF56112">
    <property type="entry name" value="Protein kinase-like (PK-like)"/>
    <property type="match status" value="1"/>
</dbReference>
<comment type="function">
    <text evidence="15">Catalyzes the ATP-dependent phosphorylation of the 3-deoxy-D-manno-octulosonic acid (Kdo) residue in Kdo-lipid IV(A) at the 4-OH position.</text>
</comment>
<keyword evidence="7 15" id="KW-0808">Transferase</keyword>
<evidence type="ECO:0000256" key="7">
    <source>
        <dbReference type="ARBA" id="ARBA00022679"/>
    </source>
</evidence>
<evidence type="ECO:0000256" key="15">
    <source>
        <dbReference type="HAMAP-Rule" id="MF_00521"/>
    </source>
</evidence>